<evidence type="ECO:0000313" key="2">
    <source>
        <dbReference type="EMBL" id="EKM60186.1"/>
    </source>
</evidence>
<accession>K5VBB0</accession>
<gene>
    <name evidence="2" type="ORF">PHACADRAFT_246031</name>
</gene>
<protein>
    <submittedName>
        <fullName evidence="2">Uncharacterized protein</fullName>
    </submittedName>
</protein>
<dbReference type="AlphaFoldDB" id="K5VBB0"/>
<name>K5VBB0_PHACS</name>
<proteinExistence type="predicted"/>
<dbReference type="KEGG" id="pco:PHACADRAFT_246031"/>
<dbReference type="EMBL" id="JH930468">
    <property type="protein sequence ID" value="EKM60186.1"/>
    <property type="molecule type" value="Genomic_DNA"/>
</dbReference>
<feature type="region of interest" description="Disordered" evidence="1">
    <location>
        <begin position="18"/>
        <end position="37"/>
    </location>
</feature>
<evidence type="ECO:0000256" key="1">
    <source>
        <dbReference type="SAM" id="MobiDB-lite"/>
    </source>
</evidence>
<dbReference type="Proteomes" id="UP000008370">
    <property type="component" value="Unassembled WGS sequence"/>
</dbReference>
<reference evidence="2 3" key="1">
    <citation type="journal article" date="2012" name="BMC Genomics">
        <title>Comparative genomics of the white-rot fungi, Phanerochaete carnosa and P. chrysosporium, to elucidate the genetic basis of the distinct wood types they colonize.</title>
        <authorList>
            <person name="Suzuki H."/>
            <person name="MacDonald J."/>
            <person name="Syed K."/>
            <person name="Salamov A."/>
            <person name="Hori C."/>
            <person name="Aerts A."/>
            <person name="Henrissat B."/>
            <person name="Wiebenga A."/>
            <person name="vanKuyk P.A."/>
            <person name="Barry K."/>
            <person name="Lindquist E."/>
            <person name="LaButti K."/>
            <person name="Lapidus A."/>
            <person name="Lucas S."/>
            <person name="Coutinho P."/>
            <person name="Gong Y."/>
            <person name="Samejima M."/>
            <person name="Mahadevan R."/>
            <person name="Abou-Zaid M."/>
            <person name="de Vries R.P."/>
            <person name="Igarashi K."/>
            <person name="Yadav J.S."/>
            <person name="Grigoriev I.V."/>
            <person name="Master E.R."/>
        </authorList>
    </citation>
    <scope>NUCLEOTIDE SEQUENCE [LARGE SCALE GENOMIC DNA]</scope>
    <source>
        <strain evidence="2 3">HHB-10118-sp</strain>
    </source>
</reference>
<organism evidence="2 3">
    <name type="scientific">Phanerochaete carnosa (strain HHB-10118-sp)</name>
    <name type="common">White-rot fungus</name>
    <name type="synonym">Peniophora carnosa</name>
    <dbReference type="NCBI Taxonomy" id="650164"/>
    <lineage>
        <taxon>Eukaryota</taxon>
        <taxon>Fungi</taxon>
        <taxon>Dikarya</taxon>
        <taxon>Basidiomycota</taxon>
        <taxon>Agaricomycotina</taxon>
        <taxon>Agaricomycetes</taxon>
        <taxon>Polyporales</taxon>
        <taxon>Phanerochaetaceae</taxon>
        <taxon>Phanerochaete</taxon>
    </lineage>
</organism>
<dbReference type="InParanoid" id="K5VBB0"/>
<sequence>MQHFSRFSVSFRVPSDVLGNIGEPLDHGQSEQVEEAGDVDGHCVVDEPRDGLEGGFALQAPGPSAATCREELTGAGAAPAPILRSVESGSEEGNSGPVCFSVRDVTFCDDRIGG</sequence>
<dbReference type="RefSeq" id="XP_007389663.1">
    <property type="nucleotide sequence ID" value="XM_007389601.1"/>
</dbReference>
<keyword evidence="3" id="KW-1185">Reference proteome</keyword>
<dbReference type="HOGENOM" id="CLU_053360_0_1_1"/>
<dbReference type="GeneID" id="18913709"/>
<feature type="non-terminal residue" evidence="2">
    <location>
        <position position="1"/>
    </location>
</feature>
<evidence type="ECO:0000313" key="3">
    <source>
        <dbReference type="Proteomes" id="UP000008370"/>
    </source>
</evidence>